<feature type="non-terminal residue" evidence="1">
    <location>
        <position position="1"/>
    </location>
</feature>
<evidence type="ECO:0000313" key="2">
    <source>
        <dbReference type="Proteomes" id="UP000257109"/>
    </source>
</evidence>
<dbReference type="AlphaFoldDB" id="A0A371GW83"/>
<proteinExistence type="predicted"/>
<dbReference type="Proteomes" id="UP000257109">
    <property type="component" value="Unassembled WGS sequence"/>
</dbReference>
<keyword evidence="2" id="KW-1185">Reference proteome</keyword>
<gene>
    <name evidence="1" type="ORF">CR513_22863</name>
</gene>
<organism evidence="1 2">
    <name type="scientific">Mucuna pruriens</name>
    <name type="common">Velvet bean</name>
    <name type="synonym">Dolichos pruriens</name>
    <dbReference type="NCBI Taxonomy" id="157652"/>
    <lineage>
        <taxon>Eukaryota</taxon>
        <taxon>Viridiplantae</taxon>
        <taxon>Streptophyta</taxon>
        <taxon>Embryophyta</taxon>
        <taxon>Tracheophyta</taxon>
        <taxon>Spermatophyta</taxon>
        <taxon>Magnoliopsida</taxon>
        <taxon>eudicotyledons</taxon>
        <taxon>Gunneridae</taxon>
        <taxon>Pentapetalae</taxon>
        <taxon>rosids</taxon>
        <taxon>fabids</taxon>
        <taxon>Fabales</taxon>
        <taxon>Fabaceae</taxon>
        <taxon>Papilionoideae</taxon>
        <taxon>50 kb inversion clade</taxon>
        <taxon>NPAAA clade</taxon>
        <taxon>indigoferoid/millettioid clade</taxon>
        <taxon>Phaseoleae</taxon>
        <taxon>Mucuna</taxon>
    </lineage>
</organism>
<reference evidence="1" key="1">
    <citation type="submission" date="2018-05" db="EMBL/GenBank/DDBJ databases">
        <title>Draft genome of Mucuna pruriens seed.</title>
        <authorList>
            <person name="Nnadi N.E."/>
            <person name="Vos R."/>
            <person name="Hasami M.H."/>
            <person name="Devisetty U.K."/>
            <person name="Aguiy J.C."/>
        </authorList>
    </citation>
    <scope>NUCLEOTIDE SEQUENCE [LARGE SCALE GENOMIC DNA]</scope>
    <source>
        <strain evidence="1">JCA_2017</strain>
    </source>
</reference>
<dbReference type="EMBL" id="QJKJ01004300">
    <property type="protein sequence ID" value="RDX94726.1"/>
    <property type="molecule type" value="Genomic_DNA"/>
</dbReference>
<comment type="caution">
    <text evidence="1">The sequence shown here is derived from an EMBL/GenBank/DDBJ whole genome shotgun (WGS) entry which is preliminary data.</text>
</comment>
<accession>A0A371GW83</accession>
<evidence type="ECO:0000313" key="1">
    <source>
        <dbReference type="EMBL" id="RDX94726.1"/>
    </source>
</evidence>
<protein>
    <submittedName>
        <fullName evidence="1">Uncharacterized protein</fullName>
    </submittedName>
</protein>
<name>A0A371GW83_MUCPR</name>
<sequence length="500" mass="57019">MEESGEDRPDQREVFHIALRHCWTLMKWLKLVPVDFEDLVDSLISYFNYAIRKEARIEQKHFLAHFGILSQDHVIMEALHHYFVNLRVLIGLQAKLLNNHFVHHLILLKQSGHGLIAKMAPLVTNESFRHTKPIKNIGSNKIRDNFSIISFGGLSLHSLGNIINNKKWTYEINTPNIIDLTIKNRLLGHLMPMGDSHSYSLALLIFGNNVVVILENCGSIKPTIQNLLGCPVRSIMPIDRCRMTKLDLVQYEYSFNLKSHPENNNGIYLPASLKLDQYIGKESGPYESLDQEQWGSIASMATSLVGLPSSNSILFMHREGLILERSVRVQPMAFLCFLKTCNNLTSCSDWRFGYNDWKFLVVLWTCINSNTYLCTNGALITPITSALKVRQTNNISKIRKFKECKKEIKFLATIRVLSIKTPPLIASIIQAGKNFSKNLISMSPHVQPVLGNSIQVEGECLHRDHYLLPKEFVVHSDHESLKHLRGQHKLNKKHEKGLSS</sequence>